<protein>
    <submittedName>
        <fullName evidence="3">Type II toxin-antitoxin system RelE/ParE family toxin</fullName>
    </submittedName>
</protein>
<dbReference type="SUPFAM" id="SSF143011">
    <property type="entry name" value="RelE-like"/>
    <property type="match status" value="1"/>
</dbReference>
<evidence type="ECO:0000256" key="1">
    <source>
        <dbReference type="ARBA" id="ARBA00006226"/>
    </source>
</evidence>
<sequence length="92" mass="10826">MKIIIQPNAKKQLENLDFAVQKRIAKFIDNLEGLENPRIKGKSLAGNLSGFWRYRVGDYRIICDIVDNEITIYILDISHRSKSYKINMDYKY</sequence>
<dbReference type="PANTHER" id="PTHR35601">
    <property type="entry name" value="TOXIN RELE"/>
    <property type="match status" value="1"/>
</dbReference>
<name>A0ABY2TTN3_9SPIR</name>
<gene>
    <name evidence="3" type="ORF">EZH24_01730</name>
</gene>
<dbReference type="PANTHER" id="PTHR35601:SF1">
    <property type="entry name" value="TOXIN RELE"/>
    <property type="match status" value="1"/>
</dbReference>
<dbReference type="NCBIfam" id="TIGR02385">
    <property type="entry name" value="RelE_StbE"/>
    <property type="match status" value="1"/>
</dbReference>
<proteinExistence type="inferred from homology"/>
<evidence type="ECO:0000313" key="3">
    <source>
        <dbReference type="EMBL" id="TKZ36114.1"/>
    </source>
</evidence>
<evidence type="ECO:0000256" key="2">
    <source>
        <dbReference type="ARBA" id="ARBA00022649"/>
    </source>
</evidence>
<dbReference type="RefSeq" id="WP_137997415.1">
    <property type="nucleotide sequence ID" value="NZ_SJDU01000023.1"/>
</dbReference>
<keyword evidence="4" id="KW-1185">Reference proteome</keyword>
<dbReference type="InterPro" id="IPR035093">
    <property type="entry name" value="RelE/ParE_toxin_dom_sf"/>
</dbReference>
<organism evidence="3 4">
    <name type="scientific">Brachyspira catarrhinii</name>
    <dbReference type="NCBI Taxonomy" id="2528966"/>
    <lineage>
        <taxon>Bacteria</taxon>
        <taxon>Pseudomonadati</taxon>
        <taxon>Spirochaetota</taxon>
        <taxon>Spirochaetia</taxon>
        <taxon>Brachyspirales</taxon>
        <taxon>Brachyspiraceae</taxon>
        <taxon>Brachyspira</taxon>
    </lineage>
</organism>
<dbReference type="Pfam" id="PF05016">
    <property type="entry name" value="ParE_toxin"/>
    <property type="match status" value="1"/>
</dbReference>
<reference evidence="3 4" key="1">
    <citation type="journal article" date="2019" name="Anaerobe">
        <title>Brachyspira catarrhinii sp. nov., an anaerobic intestinal spirochaete isolated from vervet monkeys may have been misidentified as Brachyspira aalborgi in previous studies.</title>
        <authorList>
            <person name="Phillips N.D."/>
            <person name="La T."/>
            <person name="Hampson D.J."/>
        </authorList>
    </citation>
    <scope>NUCLEOTIDE SEQUENCE [LARGE SCALE GENOMIC DNA]</scope>
    <source>
        <strain evidence="3 4">Z12</strain>
    </source>
</reference>
<dbReference type="Gene3D" id="3.30.2310.20">
    <property type="entry name" value="RelE-like"/>
    <property type="match status" value="1"/>
</dbReference>
<dbReference type="Proteomes" id="UP000310168">
    <property type="component" value="Unassembled WGS sequence"/>
</dbReference>
<comment type="caution">
    <text evidence="3">The sequence shown here is derived from an EMBL/GenBank/DDBJ whole genome shotgun (WGS) entry which is preliminary data.</text>
</comment>
<keyword evidence="2" id="KW-1277">Toxin-antitoxin system</keyword>
<accession>A0ABY2TTN3</accession>
<comment type="similarity">
    <text evidence="1">Belongs to the RelE toxin family.</text>
</comment>
<dbReference type="InterPro" id="IPR007712">
    <property type="entry name" value="RelE/ParE_toxin"/>
</dbReference>
<dbReference type="EMBL" id="SJDU01000023">
    <property type="protein sequence ID" value="TKZ36114.1"/>
    <property type="molecule type" value="Genomic_DNA"/>
</dbReference>
<evidence type="ECO:0000313" key="4">
    <source>
        <dbReference type="Proteomes" id="UP000310168"/>
    </source>
</evidence>